<dbReference type="PANTHER" id="PTHR33048:SF160">
    <property type="entry name" value="SAT4 FAMILY MEMBRANE PROTEIN"/>
    <property type="match status" value="1"/>
</dbReference>
<feature type="transmembrane region" description="Helical" evidence="6">
    <location>
        <begin position="207"/>
        <end position="225"/>
    </location>
</feature>
<accession>A0AAW0RB37</accession>
<feature type="transmembrane region" description="Helical" evidence="6">
    <location>
        <begin position="32"/>
        <end position="54"/>
    </location>
</feature>
<keyword evidence="4 6" id="KW-0472">Membrane</keyword>
<evidence type="ECO:0000256" key="3">
    <source>
        <dbReference type="ARBA" id="ARBA00022989"/>
    </source>
</evidence>
<protein>
    <recommendedName>
        <fullName evidence="7">Rhodopsin domain-containing protein</fullName>
    </recommendedName>
</protein>
<evidence type="ECO:0000259" key="7">
    <source>
        <dbReference type="Pfam" id="PF20684"/>
    </source>
</evidence>
<keyword evidence="3 6" id="KW-1133">Transmembrane helix</keyword>
<dbReference type="PANTHER" id="PTHR33048">
    <property type="entry name" value="PTH11-LIKE INTEGRAL MEMBRANE PROTEIN (AFU_ORTHOLOGUE AFUA_5G11245)"/>
    <property type="match status" value="1"/>
</dbReference>
<dbReference type="Pfam" id="PF20684">
    <property type="entry name" value="Fung_rhodopsin"/>
    <property type="match status" value="1"/>
</dbReference>
<comment type="subcellular location">
    <subcellularLocation>
        <location evidence="1">Membrane</location>
        <topology evidence="1">Multi-pass membrane protein</topology>
    </subcellularLocation>
</comment>
<dbReference type="Proteomes" id="UP001392437">
    <property type="component" value="Unassembled WGS sequence"/>
</dbReference>
<comment type="caution">
    <text evidence="8">The sequence shown here is derived from an EMBL/GenBank/DDBJ whole genome shotgun (WGS) entry which is preliminary data.</text>
</comment>
<dbReference type="AlphaFoldDB" id="A0AAW0RB37"/>
<evidence type="ECO:0000256" key="2">
    <source>
        <dbReference type="ARBA" id="ARBA00022692"/>
    </source>
</evidence>
<name>A0AAW0RB37_9PEZI</name>
<evidence type="ECO:0000256" key="6">
    <source>
        <dbReference type="SAM" id="Phobius"/>
    </source>
</evidence>
<feature type="transmembrane region" description="Helical" evidence="6">
    <location>
        <begin position="74"/>
        <end position="100"/>
    </location>
</feature>
<evidence type="ECO:0000313" key="8">
    <source>
        <dbReference type="EMBL" id="KAK8131986.1"/>
    </source>
</evidence>
<keyword evidence="2 6" id="KW-0812">Transmembrane</keyword>
<dbReference type="GO" id="GO:0016020">
    <property type="term" value="C:membrane"/>
    <property type="evidence" value="ECO:0007669"/>
    <property type="project" value="UniProtKB-SubCell"/>
</dbReference>
<feature type="transmembrane region" description="Helical" evidence="6">
    <location>
        <begin position="121"/>
        <end position="146"/>
    </location>
</feature>
<dbReference type="InterPro" id="IPR052337">
    <property type="entry name" value="SAT4-like"/>
</dbReference>
<gene>
    <name evidence="8" type="ORF">PG999_000159</name>
</gene>
<evidence type="ECO:0000256" key="5">
    <source>
        <dbReference type="ARBA" id="ARBA00038359"/>
    </source>
</evidence>
<dbReference type="EMBL" id="JAQQWP010000001">
    <property type="protein sequence ID" value="KAK8131986.1"/>
    <property type="molecule type" value="Genomic_DNA"/>
</dbReference>
<organism evidence="8 9">
    <name type="scientific">Apiospora kogelbergensis</name>
    <dbReference type="NCBI Taxonomy" id="1337665"/>
    <lineage>
        <taxon>Eukaryota</taxon>
        <taxon>Fungi</taxon>
        <taxon>Dikarya</taxon>
        <taxon>Ascomycota</taxon>
        <taxon>Pezizomycotina</taxon>
        <taxon>Sordariomycetes</taxon>
        <taxon>Xylariomycetidae</taxon>
        <taxon>Amphisphaeriales</taxon>
        <taxon>Apiosporaceae</taxon>
        <taxon>Apiospora</taxon>
    </lineage>
</organism>
<sequence length="262" mass="28874">MVTLFTILPTCAVGLRLWARKLSGQWLQWSDIFILLDCAFLLGFWAVVIFTEFVTGLKKDTEYETMPSQMSKTLLMGLMLTPKQGMAAIELLFAAAVYLLKFSTLALFRELFCHTSAPAKRVLTFLSYLTVVCATASVTGTLYIVLPADPALDHPANSRQTADRVHKDSVNGMVNFACDAVLDIAIFLVPIWQLFPLRLASRRKRAIILAFGLGFFRSGAHYTLVSGLVPRDDGNGVAPTGLEADRRDCGCVYPTPTPHLPP</sequence>
<dbReference type="InterPro" id="IPR049326">
    <property type="entry name" value="Rhodopsin_dom_fungi"/>
</dbReference>
<comment type="similarity">
    <text evidence="5">Belongs to the SAT4 family.</text>
</comment>
<keyword evidence="9" id="KW-1185">Reference proteome</keyword>
<feature type="transmembrane region" description="Helical" evidence="6">
    <location>
        <begin position="173"/>
        <end position="195"/>
    </location>
</feature>
<feature type="domain" description="Rhodopsin" evidence="7">
    <location>
        <begin position="15"/>
        <end position="216"/>
    </location>
</feature>
<reference evidence="8 9" key="1">
    <citation type="submission" date="2023-01" db="EMBL/GenBank/DDBJ databases">
        <title>Analysis of 21 Apiospora genomes using comparative genomics revels a genus with tremendous synthesis potential of carbohydrate active enzymes and secondary metabolites.</title>
        <authorList>
            <person name="Sorensen T."/>
        </authorList>
    </citation>
    <scope>NUCLEOTIDE SEQUENCE [LARGE SCALE GENOMIC DNA]</scope>
    <source>
        <strain evidence="8 9">CBS 117206</strain>
    </source>
</reference>
<evidence type="ECO:0000256" key="1">
    <source>
        <dbReference type="ARBA" id="ARBA00004141"/>
    </source>
</evidence>
<proteinExistence type="inferred from homology"/>
<evidence type="ECO:0000256" key="4">
    <source>
        <dbReference type="ARBA" id="ARBA00023136"/>
    </source>
</evidence>
<evidence type="ECO:0000313" key="9">
    <source>
        <dbReference type="Proteomes" id="UP001392437"/>
    </source>
</evidence>